<reference evidence="2 3" key="2">
    <citation type="journal article" date="2012" name="PLoS Pathog.">
        <title>Diverse lifestyles and strategies of plant pathogenesis encoded in the genomes of eighteen Dothideomycetes fungi.</title>
        <authorList>
            <person name="Ohm R.A."/>
            <person name="Feau N."/>
            <person name="Henrissat B."/>
            <person name="Schoch C.L."/>
            <person name="Horwitz B.A."/>
            <person name="Barry K.W."/>
            <person name="Condon B.J."/>
            <person name="Copeland A.C."/>
            <person name="Dhillon B."/>
            <person name="Glaser F."/>
            <person name="Hesse C.N."/>
            <person name="Kosti I."/>
            <person name="LaButti K."/>
            <person name="Lindquist E.A."/>
            <person name="Lucas S."/>
            <person name="Salamov A.A."/>
            <person name="Bradshaw R.E."/>
            <person name="Ciuffetti L."/>
            <person name="Hamelin R.C."/>
            <person name="Kema G.H.J."/>
            <person name="Lawrence C."/>
            <person name="Scott J.A."/>
            <person name="Spatafora J.W."/>
            <person name="Turgeon B.G."/>
            <person name="de Wit P.J.G.M."/>
            <person name="Zhong S."/>
            <person name="Goodwin S.B."/>
            <person name="Grigoriev I.V."/>
        </authorList>
    </citation>
    <scope>NUCLEOTIDE SEQUENCE [LARGE SCALE GENOMIC DNA]</scope>
    <source>
        <strain evidence="3">NZE10 / CBS 128990</strain>
    </source>
</reference>
<accession>M2YL41</accession>
<sequence length="164" mass="18620">MSDVIVTDTISDEALFLPIPQSNMVAERKPGSSGPLKRMTPDQKSPRKQIKLDVECDVHTDTGPPATSIRLEPVDTILYYLSNDRALPTSDRDRVAQNFEVDRLGHLADQEIRYHAHQYGAEIHKSWQHNSIMEHKHRLKLLDEDTAIVALLRQIAELQTPFSS</sequence>
<dbReference type="EMBL" id="KB446545">
    <property type="protein sequence ID" value="EME39676.1"/>
    <property type="molecule type" value="Genomic_DNA"/>
</dbReference>
<organism evidence="2 3">
    <name type="scientific">Dothistroma septosporum (strain NZE10 / CBS 128990)</name>
    <name type="common">Red band needle blight fungus</name>
    <name type="synonym">Mycosphaerella pini</name>
    <dbReference type="NCBI Taxonomy" id="675120"/>
    <lineage>
        <taxon>Eukaryota</taxon>
        <taxon>Fungi</taxon>
        <taxon>Dikarya</taxon>
        <taxon>Ascomycota</taxon>
        <taxon>Pezizomycotina</taxon>
        <taxon>Dothideomycetes</taxon>
        <taxon>Dothideomycetidae</taxon>
        <taxon>Mycosphaerellales</taxon>
        <taxon>Mycosphaerellaceae</taxon>
        <taxon>Dothistroma</taxon>
    </lineage>
</organism>
<reference evidence="3" key="1">
    <citation type="journal article" date="2012" name="PLoS Genet.">
        <title>The genomes of the fungal plant pathogens Cladosporium fulvum and Dothistroma septosporum reveal adaptation to different hosts and lifestyles but also signatures of common ancestry.</title>
        <authorList>
            <person name="de Wit P.J.G.M."/>
            <person name="van der Burgt A."/>
            <person name="Oekmen B."/>
            <person name="Stergiopoulos I."/>
            <person name="Abd-Elsalam K.A."/>
            <person name="Aerts A.L."/>
            <person name="Bahkali A.H."/>
            <person name="Beenen H.G."/>
            <person name="Chettri P."/>
            <person name="Cox M.P."/>
            <person name="Datema E."/>
            <person name="de Vries R.P."/>
            <person name="Dhillon B."/>
            <person name="Ganley A.R."/>
            <person name="Griffiths S.A."/>
            <person name="Guo Y."/>
            <person name="Hamelin R.C."/>
            <person name="Henrissat B."/>
            <person name="Kabir M.S."/>
            <person name="Jashni M.K."/>
            <person name="Kema G."/>
            <person name="Klaubauf S."/>
            <person name="Lapidus A."/>
            <person name="Levasseur A."/>
            <person name="Lindquist E."/>
            <person name="Mehrabi R."/>
            <person name="Ohm R.A."/>
            <person name="Owen T.J."/>
            <person name="Salamov A."/>
            <person name="Schwelm A."/>
            <person name="Schijlen E."/>
            <person name="Sun H."/>
            <person name="van den Burg H.A."/>
            <person name="van Ham R.C.H.J."/>
            <person name="Zhang S."/>
            <person name="Goodwin S.B."/>
            <person name="Grigoriev I.V."/>
            <person name="Collemare J."/>
            <person name="Bradshaw R.E."/>
        </authorList>
    </citation>
    <scope>NUCLEOTIDE SEQUENCE [LARGE SCALE GENOMIC DNA]</scope>
    <source>
        <strain evidence="3">NZE10 / CBS 128990</strain>
    </source>
</reference>
<proteinExistence type="predicted"/>
<dbReference type="Proteomes" id="UP000016933">
    <property type="component" value="Unassembled WGS sequence"/>
</dbReference>
<dbReference type="HOGENOM" id="CLU_1618962_0_0_1"/>
<feature type="compositionally biased region" description="Basic and acidic residues" evidence="1">
    <location>
        <begin position="39"/>
        <end position="48"/>
    </location>
</feature>
<gene>
    <name evidence="2" type="ORF">DOTSEDRAFT_28797</name>
</gene>
<dbReference type="AlphaFoldDB" id="M2YL41"/>
<evidence type="ECO:0000313" key="2">
    <source>
        <dbReference type="EMBL" id="EME39676.1"/>
    </source>
</evidence>
<evidence type="ECO:0000256" key="1">
    <source>
        <dbReference type="SAM" id="MobiDB-lite"/>
    </source>
</evidence>
<feature type="region of interest" description="Disordered" evidence="1">
    <location>
        <begin position="25"/>
        <end position="48"/>
    </location>
</feature>
<protein>
    <submittedName>
        <fullName evidence="2">Uncharacterized protein</fullName>
    </submittedName>
</protein>
<keyword evidence="3" id="KW-1185">Reference proteome</keyword>
<evidence type="ECO:0000313" key="3">
    <source>
        <dbReference type="Proteomes" id="UP000016933"/>
    </source>
</evidence>
<name>M2YL41_DOTSN</name>